<evidence type="ECO:0000313" key="1">
    <source>
        <dbReference type="EMBL" id="KKK42015.1"/>
    </source>
</evidence>
<accession>A0A0F9HSP4</accession>
<sequence length="71" mass="8571">MKRPSKFNLTEENEHHNSFVQEKLKEKLITILGSPPKDVYWWYDSLGAEIELDFIYKIFPKKKVTLSWKRT</sequence>
<organism evidence="2">
    <name type="scientific">marine sediment metagenome</name>
    <dbReference type="NCBI Taxonomy" id="412755"/>
    <lineage>
        <taxon>unclassified sequences</taxon>
        <taxon>metagenomes</taxon>
        <taxon>ecological metagenomes</taxon>
    </lineage>
</organism>
<dbReference type="EMBL" id="LAZR01070355">
    <property type="protein sequence ID" value="KKK42015.1"/>
    <property type="molecule type" value="Genomic_DNA"/>
</dbReference>
<comment type="caution">
    <text evidence="2">The sequence shown here is derived from an EMBL/GenBank/DDBJ whole genome shotgun (WGS) entry which is preliminary data.</text>
</comment>
<dbReference type="AlphaFoldDB" id="A0A0F9HSP4"/>
<protein>
    <submittedName>
        <fullName evidence="2">Uncharacterized protein</fullName>
    </submittedName>
</protein>
<reference evidence="2" key="1">
    <citation type="journal article" date="2015" name="Nature">
        <title>Complex archaea that bridge the gap between prokaryotes and eukaryotes.</title>
        <authorList>
            <person name="Spang A."/>
            <person name="Saw J.H."/>
            <person name="Jorgensen S.L."/>
            <person name="Zaremba-Niedzwiedzka K."/>
            <person name="Martijn J."/>
            <person name="Lind A.E."/>
            <person name="van Eijk R."/>
            <person name="Schleper C."/>
            <person name="Guy L."/>
            <person name="Ettema T.J."/>
        </authorList>
    </citation>
    <scope>NUCLEOTIDE SEQUENCE</scope>
</reference>
<name>A0A0F9HSP4_9ZZZZ</name>
<proteinExistence type="predicted"/>
<dbReference type="EMBL" id="LAZR01021625">
    <property type="protein sequence ID" value="KKL84715.1"/>
    <property type="molecule type" value="Genomic_DNA"/>
</dbReference>
<dbReference type="EMBL" id="LAZR01008788">
    <property type="protein sequence ID" value="KKM76571.1"/>
    <property type="molecule type" value="Genomic_DNA"/>
</dbReference>
<gene>
    <name evidence="3" type="ORF">LCGC14_1378820</name>
    <name evidence="2" type="ORF">LCGC14_1961990</name>
    <name evidence="1" type="ORF">LCGC14_2391870</name>
</gene>
<evidence type="ECO:0000313" key="2">
    <source>
        <dbReference type="EMBL" id="KKL84715.1"/>
    </source>
</evidence>
<evidence type="ECO:0000313" key="3">
    <source>
        <dbReference type="EMBL" id="KKM76571.1"/>
    </source>
</evidence>